<dbReference type="AlphaFoldDB" id="A0A1Q9AG59"/>
<evidence type="ECO:0000313" key="4">
    <source>
        <dbReference type="Proteomes" id="UP000192652"/>
    </source>
</evidence>
<evidence type="ECO:0008006" key="5">
    <source>
        <dbReference type="Google" id="ProtNLM"/>
    </source>
</evidence>
<dbReference type="InterPro" id="IPR038293">
    <property type="entry name" value="ATPase_inh_sub_z_sf"/>
</dbReference>
<dbReference type="InterPro" id="IPR009945">
    <property type="entry name" value="ATPase_inh_sub_z"/>
</dbReference>
<dbReference type="OrthoDB" id="9810387at2"/>
<proteinExistence type="predicted"/>
<dbReference type="RefSeq" id="WP_075636146.1">
    <property type="nucleotide sequence ID" value="NZ_MKIO01000038.1"/>
</dbReference>
<dbReference type="Pfam" id="PF07345">
    <property type="entry name" value="ATPaseInh_sub_z"/>
    <property type="match status" value="1"/>
</dbReference>
<gene>
    <name evidence="1" type="ORF">BJF92_04810</name>
    <name evidence="2" type="ORF">BTR14_01035</name>
</gene>
<dbReference type="EMBL" id="MSPX01000001">
    <property type="protein sequence ID" value="OQP88088.1"/>
    <property type="molecule type" value="Genomic_DNA"/>
</dbReference>
<evidence type="ECO:0000313" key="3">
    <source>
        <dbReference type="Proteomes" id="UP000186143"/>
    </source>
</evidence>
<dbReference type="Proteomes" id="UP000186143">
    <property type="component" value="Unassembled WGS sequence"/>
</dbReference>
<comment type="caution">
    <text evidence="1">The sequence shown here is derived from an EMBL/GenBank/DDBJ whole genome shotgun (WGS) entry which is preliminary data.</text>
</comment>
<dbReference type="STRING" id="1672749.BJF92_04810"/>
<keyword evidence="4" id="KW-1185">Reference proteome</keyword>
<evidence type="ECO:0000313" key="1">
    <source>
        <dbReference type="EMBL" id="OLP53904.1"/>
    </source>
</evidence>
<reference evidence="2 4" key="3">
    <citation type="journal article" date="2017" name="Antonie Van Leeuwenhoek">
        <title>Rhizobium rhizosphaerae sp. nov., a novel species isolated from rice rhizosphere.</title>
        <authorList>
            <person name="Zhao J.J."/>
            <person name="Zhang J."/>
            <person name="Zhang R.J."/>
            <person name="Zhang C.W."/>
            <person name="Yin H.Q."/>
            <person name="Zhang X.X."/>
        </authorList>
    </citation>
    <scope>NUCLEOTIDE SEQUENCE [LARGE SCALE GENOMIC DNA]</scope>
    <source>
        <strain evidence="2 4">RD15</strain>
    </source>
</reference>
<dbReference type="Gene3D" id="1.10.790.20">
    <property type="entry name" value="Domain of unknown function DUF1476"/>
    <property type="match status" value="1"/>
</dbReference>
<reference evidence="2" key="2">
    <citation type="submission" date="2016-12" db="EMBL/GenBank/DDBJ databases">
        <authorList>
            <person name="Zhang X."/>
            <person name="Zhao J."/>
        </authorList>
    </citation>
    <scope>NUCLEOTIDE SEQUENCE</scope>
    <source>
        <strain evidence="2">RD15</strain>
    </source>
</reference>
<dbReference type="PIRSF" id="PIRSF031780">
    <property type="entry name" value="UCP031780"/>
    <property type="match status" value="1"/>
</dbReference>
<organism evidence="1 3">
    <name type="scientific">Xaviernesmea rhizosphaerae</name>
    <dbReference type="NCBI Taxonomy" id="1672749"/>
    <lineage>
        <taxon>Bacteria</taxon>
        <taxon>Pseudomonadati</taxon>
        <taxon>Pseudomonadota</taxon>
        <taxon>Alphaproteobacteria</taxon>
        <taxon>Hyphomicrobiales</taxon>
        <taxon>Rhizobiaceae</taxon>
        <taxon>Rhizobium/Agrobacterium group</taxon>
        <taxon>Xaviernesmea</taxon>
    </lineage>
</organism>
<dbReference type="Proteomes" id="UP000192652">
    <property type="component" value="Unassembled WGS sequence"/>
</dbReference>
<protein>
    <recommendedName>
        <fullName evidence="5">DUF1476 domain-containing protein</fullName>
    </recommendedName>
</protein>
<evidence type="ECO:0000313" key="2">
    <source>
        <dbReference type="EMBL" id="OQP88088.1"/>
    </source>
</evidence>
<reference evidence="1 3" key="1">
    <citation type="submission" date="2016-09" db="EMBL/GenBank/DDBJ databases">
        <title>Rhizobium sp. nov., a novel species isolated from the rice rhizosphere.</title>
        <authorList>
            <person name="Zhao J."/>
            <person name="Zhang X."/>
        </authorList>
    </citation>
    <scope>NUCLEOTIDE SEQUENCE [LARGE SCALE GENOMIC DNA]</scope>
    <source>
        <strain evidence="1 3">MH17</strain>
    </source>
</reference>
<name>A0A1Q9AG59_9HYPH</name>
<accession>A0A1Q9AG59</accession>
<dbReference type="EMBL" id="MKIO01000038">
    <property type="protein sequence ID" value="OLP53904.1"/>
    <property type="molecule type" value="Genomic_DNA"/>
</dbReference>
<sequence>MTIMPDRVRAFENKFAHDEELRFKAEARRNKMVGLWAAGLLGHPEPDLYAREVAAADFEELGHEDVVRKLKADFEAAGVAIDEADIRARMDELMHDALSEVDEF</sequence>